<feature type="transmembrane region" description="Helical" evidence="2">
    <location>
        <begin position="591"/>
        <end position="615"/>
    </location>
</feature>
<comment type="caution">
    <text evidence="4">The sequence shown here is derived from an EMBL/GenBank/DDBJ whole genome shotgun (WGS) entry which is preliminary data.</text>
</comment>
<reference evidence="4" key="1">
    <citation type="submission" date="2021-02" db="EMBL/GenBank/DDBJ databases">
        <authorList>
            <person name="Dougan E. K."/>
            <person name="Rhodes N."/>
            <person name="Thang M."/>
            <person name="Chan C."/>
        </authorList>
    </citation>
    <scope>NUCLEOTIDE SEQUENCE</scope>
</reference>
<evidence type="ECO:0000313" key="4">
    <source>
        <dbReference type="EMBL" id="CAE7457551.1"/>
    </source>
</evidence>
<accession>A0A812RVQ3</accession>
<dbReference type="EMBL" id="CAJNDS010002387">
    <property type="protein sequence ID" value="CAE7457551.1"/>
    <property type="molecule type" value="Genomic_DNA"/>
</dbReference>
<feature type="transmembrane region" description="Helical" evidence="2">
    <location>
        <begin position="441"/>
        <end position="466"/>
    </location>
</feature>
<keyword evidence="2" id="KW-0472">Membrane</keyword>
<feature type="transmembrane region" description="Helical" evidence="2">
    <location>
        <begin position="654"/>
        <end position="675"/>
    </location>
</feature>
<feature type="signal peptide" evidence="3">
    <location>
        <begin position="1"/>
        <end position="19"/>
    </location>
</feature>
<keyword evidence="2" id="KW-1133">Transmembrane helix</keyword>
<keyword evidence="2" id="KW-0812">Transmembrane</keyword>
<dbReference type="Proteomes" id="UP000604046">
    <property type="component" value="Unassembled WGS sequence"/>
</dbReference>
<keyword evidence="3" id="KW-0732">Signal</keyword>
<keyword evidence="5" id="KW-1185">Reference proteome</keyword>
<evidence type="ECO:0000256" key="1">
    <source>
        <dbReference type="SAM" id="MobiDB-lite"/>
    </source>
</evidence>
<name>A0A812RVQ3_9DINO</name>
<organism evidence="4 5">
    <name type="scientific">Symbiodinium natans</name>
    <dbReference type="NCBI Taxonomy" id="878477"/>
    <lineage>
        <taxon>Eukaryota</taxon>
        <taxon>Sar</taxon>
        <taxon>Alveolata</taxon>
        <taxon>Dinophyceae</taxon>
        <taxon>Suessiales</taxon>
        <taxon>Symbiodiniaceae</taxon>
        <taxon>Symbiodinium</taxon>
    </lineage>
</organism>
<evidence type="ECO:0000256" key="3">
    <source>
        <dbReference type="SAM" id="SignalP"/>
    </source>
</evidence>
<feature type="chain" id="PRO_5033031603" evidence="3">
    <location>
        <begin position="20"/>
        <end position="681"/>
    </location>
</feature>
<feature type="transmembrane region" description="Helical" evidence="2">
    <location>
        <begin position="304"/>
        <end position="325"/>
    </location>
</feature>
<sequence length="681" mass="75490">MVWFFQILCWSFIWWDMLAMAGSGGDEEAAVPVLPPAEGEDLSEAAVLWLRQKSQLQRKLPSLDIAVPHKQAKNVASYVAAASVSIKGKMLGCSAACVMVQVLVDQTARTAFARLVGHAEKQKLSTASRQRVWAIVQDVLEVFSIQGRGLLSTKLSGTGGTGRGGSEGSVWGAPSKQEVVSIEALIAHDQVRRHTSPDSGQHKGGCDEEEGASRPDLDGTSSDISDTGLKVEGDLIRAISMRRSLRQWGWLWRRPMLPMSDEERMALFQLSKPSSGYDSFLSHSWQTWGLWKYFSLVLHSCRSWLLLWWFLWVVVAFVVSLHLDLPTYSQVELATPGFSCRCPKGPWVLVSGLLSIVTGLFLAPYAPDWLSQADSCFMDAACIHQADQRLKEQGIYSIGGFLSLSREMRVLWSPPYLSRLWCIFELAAFRKRNPTGKLVIAPLFVEHAILIGILGAYAAAGVLWTMTGFSEMSFIVSLSPVLFMIHYLRRTALAKHKLFHDLQNFTLEGAHCSLEADRLFILRAIRRWYGSTRAFEEHVQGPLRKELLESATKISLTYVVLLASAATTASLEDHLALWRGGVPFWDATAHFMAVVLGSYTFFATICAQAVISLSFATSQRRPIVFDYMITASVHVLFCFMAVVGNLIAVEACRLDIWAAAAWMCTTAILLGVITLTRPKAT</sequence>
<gene>
    <name evidence="4" type="ORF">SNAT2548_LOCUS25307</name>
</gene>
<feature type="compositionally biased region" description="Basic and acidic residues" evidence="1">
    <location>
        <begin position="191"/>
        <end position="217"/>
    </location>
</feature>
<evidence type="ECO:0000256" key="2">
    <source>
        <dbReference type="SAM" id="Phobius"/>
    </source>
</evidence>
<proteinExistence type="predicted"/>
<feature type="region of interest" description="Disordered" evidence="1">
    <location>
        <begin position="191"/>
        <end position="225"/>
    </location>
</feature>
<feature type="transmembrane region" description="Helical" evidence="2">
    <location>
        <begin position="472"/>
        <end position="488"/>
    </location>
</feature>
<dbReference type="AlphaFoldDB" id="A0A812RVQ3"/>
<evidence type="ECO:0000313" key="5">
    <source>
        <dbReference type="Proteomes" id="UP000604046"/>
    </source>
</evidence>
<protein>
    <submittedName>
        <fullName evidence="4">Uncharacterized protein</fullName>
    </submittedName>
</protein>
<feature type="transmembrane region" description="Helical" evidence="2">
    <location>
        <begin position="627"/>
        <end position="648"/>
    </location>
</feature>